<dbReference type="InterPro" id="IPR050730">
    <property type="entry name" value="UBX_domain-protein"/>
</dbReference>
<dbReference type="InterPro" id="IPR036249">
    <property type="entry name" value="Thioredoxin-like_sf"/>
</dbReference>
<dbReference type="Gene3D" id="3.10.20.90">
    <property type="entry name" value="Phosphatidylinositol 3-kinase Catalytic Subunit, Chain A, domain 1"/>
    <property type="match status" value="1"/>
</dbReference>
<feature type="region of interest" description="Disordered" evidence="1">
    <location>
        <begin position="169"/>
        <end position="206"/>
    </location>
</feature>
<dbReference type="Proteomes" id="UP000189580">
    <property type="component" value="Chromosome a"/>
</dbReference>
<dbReference type="SMART" id="SM00166">
    <property type="entry name" value="UBX"/>
    <property type="match status" value="1"/>
</dbReference>
<dbReference type="SMART" id="SM00594">
    <property type="entry name" value="UAS"/>
    <property type="match status" value="1"/>
</dbReference>
<organism evidence="3 4">
    <name type="scientific">Sugiyamaella lignohabitans</name>
    <dbReference type="NCBI Taxonomy" id="796027"/>
    <lineage>
        <taxon>Eukaryota</taxon>
        <taxon>Fungi</taxon>
        <taxon>Dikarya</taxon>
        <taxon>Ascomycota</taxon>
        <taxon>Saccharomycotina</taxon>
        <taxon>Dipodascomycetes</taxon>
        <taxon>Dipodascales</taxon>
        <taxon>Trichomonascaceae</taxon>
        <taxon>Sugiyamaella</taxon>
    </lineage>
</organism>
<dbReference type="GO" id="GO:0043161">
    <property type="term" value="P:proteasome-mediated ubiquitin-dependent protein catabolic process"/>
    <property type="evidence" value="ECO:0007669"/>
    <property type="project" value="TreeGrafter"/>
</dbReference>
<sequence>MDQDHSDEIAAFCAVTAADPESAQQYLAVADYDLDTAVTLFLEAGGPSIESQHRAASSTNVAGGAGGTGSGAASVHSPDPMDSGINNTNDEDEEAFVQRLQEEEYAQAGNGGGGTGGFGSGNDEVRERIRPVTERLVDPGFGAGFGGFGEADDFLGRMTRNLAMRGVTPRGIFNQGMPSQQIRRRQRGVFDNDEDEEDEDDDSDMEITGSNSFMEETVGSSNLTPHANRLAALFRPPFDLIQDVDLELAKNLGQEEKKWILVDIQNSREFSCQKLNRDLWSNKDVKATVKANFIFLQYSSEDSYGINYLQYYPYQGYPHIAILDPRTGERLRVWSEVPEPLQWIDDVHNFLSRYSLDPSHKNPIAKISRTKTDVQHMTEEEQIEFAVRQSLGVKSNSSSDDDFVSVHSDVMDEDSNDEIEVVEERSAVPESSGSSSRVPQAPDISESEPEDDHDLTEEDIFASILPREIQEPEADPKTTTRIQFRLADGSRIIRRFRLDDSVRTIFAFLKQNVEALSGHHFGLASDRRKLIDLVDETIQSAKLQNSVVLVEILD</sequence>
<gene>
    <name evidence="3" type="primary">UBX5</name>
    <name evidence="3" type="ORF">AWJ20_168</name>
</gene>
<dbReference type="InterPro" id="IPR029071">
    <property type="entry name" value="Ubiquitin-like_domsf"/>
</dbReference>
<dbReference type="CDD" id="cd01767">
    <property type="entry name" value="UBX"/>
    <property type="match status" value="1"/>
</dbReference>
<dbReference type="Pfam" id="PF13899">
    <property type="entry name" value="Thioredoxin_7"/>
    <property type="match status" value="1"/>
</dbReference>
<name>A0A167CP26_9ASCO</name>
<dbReference type="Gene3D" id="1.10.8.10">
    <property type="entry name" value="DNA helicase RuvA subunit, C-terminal domain"/>
    <property type="match status" value="1"/>
</dbReference>
<dbReference type="RefSeq" id="XP_018734418.1">
    <property type="nucleotide sequence ID" value="XM_018878577.1"/>
</dbReference>
<reference evidence="3 4" key="1">
    <citation type="submission" date="2016-02" db="EMBL/GenBank/DDBJ databases">
        <title>Complete genome sequence and transcriptome regulation of the pentose utilising yeast Sugiyamaella lignohabitans.</title>
        <authorList>
            <person name="Bellasio M."/>
            <person name="Peymann A."/>
            <person name="Valli M."/>
            <person name="Sipitzky M."/>
            <person name="Graf A."/>
            <person name="Sauer M."/>
            <person name="Marx H."/>
            <person name="Mattanovich D."/>
        </authorList>
    </citation>
    <scope>NUCLEOTIDE SEQUENCE [LARGE SCALE GENOMIC DNA]</scope>
    <source>
        <strain evidence="3 4">CBS 10342</strain>
    </source>
</reference>
<dbReference type="EMBL" id="CP014501">
    <property type="protein sequence ID" value="ANB11941.1"/>
    <property type="molecule type" value="Genomic_DNA"/>
</dbReference>
<feature type="compositionally biased region" description="Polar residues" evidence="1">
    <location>
        <begin position="429"/>
        <end position="438"/>
    </location>
</feature>
<feature type="compositionally biased region" description="Acidic residues" evidence="1">
    <location>
        <begin position="191"/>
        <end position="205"/>
    </location>
</feature>
<dbReference type="PANTHER" id="PTHR23322:SF6">
    <property type="entry name" value="UBX DOMAIN-CONTAINING PROTEIN 7"/>
    <property type="match status" value="1"/>
</dbReference>
<feature type="compositionally biased region" description="Acidic residues" evidence="1">
    <location>
        <begin position="445"/>
        <end position="455"/>
    </location>
</feature>
<dbReference type="OrthoDB" id="270602at2759"/>
<feature type="domain" description="UBX" evidence="2">
    <location>
        <begin position="475"/>
        <end position="551"/>
    </location>
</feature>
<dbReference type="InterPro" id="IPR009060">
    <property type="entry name" value="UBA-like_sf"/>
</dbReference>
<evidence type="ECO:0000313" key="3">
    <source>
        <dbReference type="EMBL" id="ANB11941.1"/>
    </source>
</evidence>
<evidence type="ECO:0000313" key="4">
    <source>
        <dbReference type="Proteomes" id="UP000189580"/>
    </source>
</evidence>
<dbReference type="GO" id="GO:0005634">
    <property type="term" value="C:nucleus"/>
    <property type="evidence" value="ECO:0007669"/>
    <property type="project" value="TreeGrafter"/>
</dbReference>
<dbReference type="KEGG" id="slb:AWJ20_168"/>
<evidence type="ECO:0000256" key="1">
    <source>
        <dbReference type="SAM" id="MobiDB-lite"/>
    </source>
</evidence>
<dbReference type="SUPFAM" id="SSF52833">
    <property type="entry name" value="Thioredoxin-like"/>
    <property type="match status" value="1"/>
</dbReference>
<dbReference type="InterPro" id="IPR006577">
    <property type="entry name" value="UAS"/>
</dbReference>
<dbReference type="AlphaFoldDB" id="A0A167CP26"/>
<dbReference type="SUPFAM" id="SSF54236">
    <property type="entry name" value="Ubiquitin-like"/>
    <property type="match status" value="1"/>
</dbReference>
<dbReference type="CDD" id="cd02958">
    <property type="entry name" value="UAS"/>
    <property type="match status" value="1"/>
</dbReference>
<feature type="region of interest" description="Disordered" evidence="1">
    <location>
        <begin position="410"/>
        <end position="455"/>
    </location>
</feature>
<dbReference type="CDD" id="cd14348">
    <property type="entry name" value="UBA_p47"/>
    <property type="match status" value="1"/>
</dbReference>
<dbReference type="GeneID" id="30033508"/>
<evidence type="ECO:0000259" key="2">
    <source>
        <dbReference type="PROSITE" id="PS50033"/>
    </source>
</evidence>
<feature type="region of interest" description="Disordered" evidence="1">
    <location>
        <begin position="51"/>
        <end position="89"/>
    </location>
</feature>
<dbReference type="Pfam" id="PF00789">
    <property type="entry name" value="UBX"/>
    <property type="match status" value="1"/>
</dbReference>
<dbReference type="PROSITE" id="PS50033">
    <property type="entry name" value="UBX"/>
    <property type="match status" value="1"/>
</dbReference>
<dbReference type="GO" id="GO:0043130">
    <property type="term" value="F:ubiquitin binding"/>
    <property type="evidence" value="ECO:0007669"/>
    <property type="project" value="TreeGrafter"/>
</dbReference>
<dbReference type="Gene3D" id="3.40.30.10">
    <property type="entry name" value="Glutaredoxin"/>
    <property type="match status" value="1"/>
</dbReference>
<dbReference type="PANTHER" id="PTHR23322">
    <property type="entry name" value="FAS-ASSOCIATED PROTEIN"/>
    <property type="match status" value="1"/>
</dbReference>
<feature type="compositionally biased region" description="Acidic residues" evidence="1">
    <location>
        <begin position="411"/>
        <end position="421"/>
    </location>
</feature>
<dbReference type="InterPro" id="IPR001012">
    <property type="entry name" value="UBX_dom"/>
</dbReference>
<protein>
    <submittedName>
        <fullName evidence="3">Ubx5p</fullName>
    </submittedName>
</protein>
<keyword evidence="4" id="KW-1185">Reference proteome</keyword>
<accession>A0A167CP26</accession>
<proteinExistence type="predicted"/>
<dbReference type="Pfam" id="PF14555">
    <property type="entry name" value="UBA_4"/>
    <property type="match status" value="1"/>
</dbReference>
<dbReference type="SUPFAM" id="SSF46934">
    <property type="entry name" value="UBA-like"/>
    <property type="match status" value="1"/>
</dbReference>